<organism evidence="1 2">
    <name type="scientific">Rhizopogon vesiculosus</name>
    <dbReference type="NCBI Taxonomy" id="180088"/>
    <lineage>
        <taxon>Eukaryota</taxon>
        <taxon>Fungi</taxon>
        <taxon>Dikarya</taxon>
        <taxon>Basidiomycota</taxon>
        <taxon>Agaricomycotina</taxon>
        <taxon>Agaricomycetes</taxon>
        <taxon>Agaricomycetidae</taxon>
        <taxon>Boletales</taxon>
        <taxon>Suillineae</taxon>
        <taxon>Rhizopogonaceae</taxon>
        <taxon>Rhizopogon</taxon>
    </lineage>
</organism>
<dbReference type="AlphaFoldDB" id="A0A1J8QGC7"/>
<evidence type="ECO:0000313" key="1">
    <source>
        <dbReference type="EMBL" id="OJA12657.1"/>
    </source>
</evidence>
<keyword evidence="2" id="KW-1185">Reference proteome</keyword>
<sequence>MPNALTLFKANSTVSEAWLRAHDALSIVMQDNLVIMTPNMDFILEFHHFEDEDLQVLASRL</sequence>
<dbReference type="OrthoDB" id="2804090at2759"/>
<dbReference type="EMBL" id="LVVM01004547">
    <property type="protein sequence ID" value="OJA12657.1"/>
    <property type="molecule type" value="Genomic_DNA"/>
</dbReference>
<gene>
    <name evidence="1" type="ORF">AZE42_13592</name>
</gene>
<protein>
    <submittedName>
        <fullName evidence="1">Uncharacterized protein</fullName>
    </submittedName>
</protein>
<name>A0A1J8QGC7_9AGAM</name>
<reference evidence="1 2" key="1">
    <citation type="submission" date="2016-03" db="EMBL/GenBank/DDBJ databases">
        <title>Comparative genomics of the ectomycorrhizal sister species Rhizopogon vinicolor and Rhizopogon vesiculosus (Basidiomycota: Boletales) reveals a divergence of the mating type B locus.</title>
        <authorList>
            <person name="Mujic A.B."/>
            <person name="Kuo A."/>
            <person name="Tritt A."/>
            <person name="Lipzen A."/>
            <person name="Chen C."/>
            <person name="Johnson J."/>
            <person name="Sharma A."/>
            <person name="Barry K."/>
            <person name="Grigoriev I.V."/>
            <person name="Spatafora J.W."/>
        </authorList>
    </citation>
    <scope>NUCLEOTIDE SEQUENCE [LARGE SCALE GENOMIC DNA]</scope>
    <source>
        <strain evidence="1 2">AM-OR11-056</strain>
    </source>
</reference>
<comment type="caution">
    <text evidence="1">The sequence shown here is derived from an EMBL/GenBank/DDBJ whole genome shotgun (WGS) entry which is preliminary data.</text>
</comment>
<accession>A0A1J8QGC7</accession>
<evidence type="ECO:0000313" key="2">
    <source>
        <dbReference type="Proteomes" id="UP000183567"/>
    </source>
</evidence>
<proteinExistence type="predicted"/>
<dbReference type="Proteomes" id="UP000183567">
    <property type="component" value="Unassembled WGS sequence"/>
</dbReference>